<reference evidence="2 3" key="1">
    <citation type="submission" date="2019-05" db="EMBL/GenBank/DDBJ databases">
        <title>The compact genome of Giardia muris reveals important steps in the evolution of intestinal protozoan parasites.</title>
        <authorList>
            <person name="Xu F."/>
            <person name="Jimenez-Gonzalez A."/>
            <person name="Einarsson E."/>
            <person name="Astvaldsson A."/>
            <person name="Peirasmaki D."/>
            <person name="Eckmann L."/>
            <person name="Andersson J.O."/>
            <person name="Svard S.G."/>
            <person name="Jerlstrom-Hultqvist J."/>
        </authorList>
    </citation>
    <scope>NUCLEOTIDE SEQUENCE [LARGE SCALE GENOMIC DNA]</scope>
    <source>
        <strain evidence="2 3">Roberts-Thomson</strain>
    </source>
</reference>
<proteinExistence type="predicted"/>
<dbReference type="AlphaFoldDB" id="A0A4Z1T669"/>
<dbReference type="Gene3D" id="3.40.50.300">
    <property type="entry name" value="P-loop containing nucleotide triphosphate hydrolases"/>
    <property type="match status" value="1"/>
</dbReference>
<sequence>MKIKISLVGSSGCGKTTLVHALAYGRTACEGGQPLDVVPLTLRVQGKSVSATLWDPLPTDGMAGFPTLPHKGAAACLVVFDFTARESFRRASFLMQRVLSIEPNIALILVANKCDLAERVSTIAVTHQEVRALARTYGADTCFVSALEQTGLGQLITHLEELLSKADSVPARSVLSLEDLEPARPKPSGCSC</sequence>
<dbReference type="SMART" id="SM00173">
    <property type="entry name" value="RAS"/>
    <property type="match status" value="1"/>
</dbReference>
<dbReference type="PROSITE" id="PS51419">
    <property type="entry name" value="RAB"/>
    <property type="match status" value="1"/>
</dbReference>
<organism evidence="2 3">
    <name type="scientific">Giardia muris</name>
    <dbReference type="NCBI Taxonomy" id="5742"/>
    <lineage>
        <taxon>Eukaryota</taxon>
        <taxon>Metamonada</taxon>
        <taxon>Diplomonadida</taxon>
        <taxon>Hexamitidae</taxon>
        <taxon>Giardiinae</taxon>
        <taxon>Giardia</taxon>
    </lineage>
</organism>
<evidence type="ECO:0000313" key="3">
    <source>
        <dbReference type="Proteomes" id="UP000315496"/>
    </source>
</evidence>
<dbReference type="SUPFAM" id="SSF52540">
    <property type="entry name" value="P-loop containing nucleoside triphosphate hydrolases"/>
    <property type="match status" value="1"/>
</dbReference>
<accession>A0A4Z1T669</accession>
<dbReference type="OrthoDB" id="265044at2759"/>
<comment type="caution">
    <text evidence="2">The sequence shown here is derived from an EMBL/GenBank/DDBJ whole genome shotgun (WGS) entry which is preliminary data.</text>
</comment>
<dbReference type="GO" id="GO:0003924">
    <property type="term" value="F:GTPase activity"/>
    <property type="evidence" value="ECO:0007669"/>
    <property type="project" value="InterPro"/>
</dbReference>
<dbReference type="GO" id="GO:0005525">
    <property type="term" value="F:GTP binding"/>
    <property type="evidence" value="ECO:0007669"/>
    <property type="project" value="InterPro"/>
</dbReference>
<dbReference type="PANTHER" id="PTHR47978">
    <property type="match status" value="1"/>
</dbReference>
<protein>
    <submittedName>
        <fullName evidence="2">Ras-related protein</fullName>
    </submittedName>
</protein>
<dbReference type="SMART" id="SM00175">
    <property type="entry name" value="RAB"/>
    <property type="match status" value="1"/>
</dbReference>
<dbReference type="InterPro" id="IPR001806">
    <property type="entry name" value="Small_GTPase"/>
</dbReference>
<name>A0A4Z1T669_GIAMU</name>
<keyword evidence="3" id="KW-1185">Reference proteome</keyword>
<evidence type="ECO:0000256" key="1">
    <source>
        <dbReference type="ARBA" id="ARBA00022741"/>
    </source>
</evidence>
<dbReference type="EMBL" id="VDLU01000001">
    <property type="protein sequence ID" value="TNJ29553.1"/>
    <property type="molecule type" value="Genomic_DNA"/>
</dbReference>
<keyword evidence="1" id="KW-0547">Nucleotide-binding</keyword>
<dbReference type="InterPro" id="IPR027417">
    <property type="entry name" value="P-loop_NTPase"/>
</dbReference>
<evidence type="ECO:0000313" key="2">
    <source>
        <dbReference type="EMBL" id="TNJ29553.1"/>
    </source>
</evidence>
<dbReference type="Pfam" id="PF00071">
    <property type="entry name" value="Ras"/>
    <property type="match status" value="1"/>
</dbReference>
<dbReference type="Proteomes" id="UP000315496">
    <property type="component" value="Chromosome 1"/>
</dbReference>
<dbReference type="VEuPathDB" id="GiardiaDB:GMRT_11653"/>
<dbReference type="PRINTS" id="PR00449">
    <property type="entry name" value="RASTRNSFRMNG"/>
</dbReference>
<gene>
    <name evidence="2" type="ORF">GMRT_11653</name>
</gene>